<dbReference type="Gene3D" id="3.30.559.30">
    <property type="entry name" value="Nonribosomal peptide synthetase, condensation domain"/>
    <property type="match status" value="1"/>
</dbReference>
<reference evidence="1 2" key="1">
    <citation type="submission" date="2024-03" db="EMBL/GenBank/DDBJ databases">
        <title>Novel Streptomyces species of biotechnological and ecological value are a feature of Machair soil.</title>
        <authorList>
            <person name="Prole J.R."/>
            <person name="Goodfellow M."/>
            <person name="Allenby N."/>
            <person name="Ward A.C."/>
        </authorList>
    </citation>
    <scope>NUCLEOTIDE SEQUENCE [LARGE SCALE GENOMIC DNA]</scope>
    <source>
        <strain evidence="1 2">MS1.AVA.1</strain>
    </source>
</reference>
<evidence type="ECO:0000313" key="1">
    <source>
        <dbReference type="EMBL" id="MEJ8672686.1"/>
    </source>
</evidence>
<name>A0ABU8UWH5_9ACTN</name>
<organism evidence="1 2">
    <name type="scientific">Streptomyces machairae</name>
    <dbReference type="NCBI Taxonomy" id="3134109"/>
    <lineage>
        <taxon>Bacteria</taxon>
        <taxon>Bacillati</taxon>
        <taxon>Actinomycetota</taxon>
        <taxon>Actinomycetes</taxon>
        <taxon>Kitasatosporales</taxon>
        <taxon>Streptomycetaceae</taxon>
        <taxon>Streptomyces</taxon>
    </lineage>
</organism>
<evidence type="ECO:0008006" key="3">
    <source>
        <dbReference type="Google" id="ProtNLM"/>
    </source>
</evidence>
<accession>A0ABU8UWH5</accession>
<dbReference type="Proteomes" id="UP001376459">
    <property type="component" value="Unassembled WGS sequence"/>
</dbReference>
<comment type="caution">
    <text evidence="1">The sequence shown here is derived from an EMBL/GenBank/DDBJ whole genome shotgun (WGS) entry which is preliminary data.</text>
</comment>
<keyword evidence="2" id="KW-1185">Reference proteome</keyword>
<gene>
    <name evidence="1" type="ORF">WKI71_43195</name>
</gene>
<dbReference type="EMBL" id="JBBKAK010000001">
    <property type="protein sequence ID" value="MEJ8672686.1"/>
    <property type="molecule type" value="Genomic_DNA"/>
</dbReference>
<proteinExistence type="predicted"/>
<dbReference type="SUPFAM" id="SSF52777">
    <property type="entry name" value="CoA-dependent acyltransferases"/>
    <property type="match status" value="1"/>
</dbReference>
<sequence>MPGLKAEVTPGVTNGSAKFDLSVIAIPRAEQAIGHGGAQESGDIEFIWEYDQDLFDAETIERVAGQYERLLTAVTVNPRALVSALNERQGLR</sequence>
<evidence type="ECO:0000313" key="2">
    <source>
        <dbReference type="Proteomes" id="UP001376459"/>
    </source>
</evidence>
<protein>
    <recommendedName>
        <fullName evidence="3">DUF5753 domain-containing protein</fullName>
    </recommendedName>
</protein>